<sequence length="114" mass="13040">MGFASMGFILFGRTSYYFNGYWQAVETLFTGLLGHSSFKETNVPAEDTWISIVFFCMFVGVVVILLTNFFLAVLMDLLNSASNRYCKGEDTKIFIVLWDMFLKSMGSKRNPLDR</sequence>
<dbReference type="GO" id="GO:0005262">
    <property type="term" value="F:calcium channel activity"/>
    <property type="evidence" value="ECO:0007669"/>
    <property type="project" value="TreeGrafter"/>
</dbReference>
<dbReference type="AlphaFoldDB" id="A0AAV2HCW0"/>
<dbReference type="Proteomes" id="UP001497497">
    <property type="component" value="Unassembled WGS sequence"/>
</dbReference>
<evidence type="ECO:0000313" key="9">
    <source>
        <dbReference type="Proteomes" id="UP001497497"/>
    </source>
</evidence>
<dbReference type="Gene3D" id="1.10.287.70">
    <property type="match status" value="1"/>
</dbReference>
<keyword evidence="9" id="KW-1185">Reference proteome</keyword>
<dbReference type="InterPro" id="IPR051223">
    <property type="entry name" value="Polycystin"/>
</dbReference>
<comment type="caution">
    <text evidence="8">The sequence shown here is derived from an EMBL/GenBank/DDBJ whole genome shotgun (WGS) entry which is preliminary data.</text>
</comment>
<feature type="domain" description="Polycystin cation channel PKD1/PKD2" evidence="7">
    <location>
        <begin position="1"/>
        <end position="79"/>
    </location>
</feature>
<dbReference type="EMBL" id="CAXITT010000093">
    <property type="protein sequence ID" value="CAL1531585.1"/>
    <property type="molecule type" value="Genomic_DNA"/>
</dbReference>
<evidence type="ECO:0000256" key="3">
    <source>
        <dbReference type="ARBA" id="ARBA00022692"/>
    </source>
</evidence>
<reference evidence="8 9" key="1">
    <citation type="submission" date="2024-04" db="EMBL/GenBank/DDBJ databases">
        <authorList>
            <consortium name="Genoscope - CEA"/>
            <person name="William W."/>
        </authorList>
    </citation>
    <scope>NUCLEOTIDE SEQUENCE [LARGE SCALE GENOMIC DNA]</scope>
</reference>
<dbReference type="PANTHER" id="PTHR10877:SF194">
    <property type="entry name" value="LOCATION OF VULVA DEFECTIVE 1"/>
    <property type="match status" value="1"/>
</dbReference>
<evidence type="ECO:0000256" key="6">
    <source>
        <dbReference type="SAM" id="Phobius"/>
    </source>
</evidence>
<gene>
    <name evidence="8" type="ORF">GSLYS_00005680001</name>
</gene>
<evidence type="ECO:0000259" key="7">
    <source>
        <dbReference type="Pfam" id="PF08016"/>
    </source>
</evidence>
<evidence type="ECO:0000256" key="1">
    <source>
        <dbReference type="ARBA" id="ARBA00004141"/>
    </source>
</evidence>
<keyword evidence="5 6" id="KW-0472">Membrane</keyword>
<keyword evidence="3 6" id="KW-0812">Transmembrane</keyword>
<comment type="subcellular location">
    <subcellularLocation>
        <location evidence="1">Membrane</location>
        <topology evidence="1">Multi-pass membrane protein</topology>
    </subcellularLocation>
</comment>
<evidence type="ECO:0000256" key="2">
    <source>
        <dbReference type="ARBA" id="ARBA00007200"/>
    </source>
</evidence>
<keyword evidence="4 6" id="KW-1133">Transmembrane helix</keyword>
<accession>A0AAV2HCW0</accession>
<feature type="non-terminal residue" evidence="8">
    <location>
        <position position="114"/>
    </location>
</feature>
<evidence type="ECO:0000313" key="8">
    <source>
        <dbReference type="EMBL" id="CAL1531585.1"/>
    </source>
</evidence>
<dbReference type="PANTHER" id="PTHR10877">
    <property type="entry name" value="POLYCYSTIN FAMILY MEMBER"/>
    <property type="match status" value="1"/>
</dbReference>
<evidence type="ECO:0000256" key="4">
    <source>
        <dbReference type="ARBA" id="ARBA00022989"/>
    </source>
</evidence>
<dbReference type="GO" id="GO:0016020">
    <property type="term" value="C:membrane"/>
    <property type="evidence" value="ECO:0007669"/>
    <property type="project" value="UniProtKB-SubCell"/>
</dbReference>
<proteinExistence type="inferred from homology"/>
<name>A0AAV2HCW0_LYMST</name>
<dbReference type="GO" id="GO:0050982">
    <property type="term" value="P:detection of mechanical stimulus"/>
    <property type="evidence" value="ECO:0007669"/>
    <property type="project" value="TreeGrafter"/>
</dbReference>
<comment type="similarity">
    <text evidence="2">Belongs to the polycystin family.</text>
</comment>
<dbReference type="Pfam" id="PF08016">
    <property type="entry name" value="PKD_channel"/>
    <property type="match status" value="1"/>
</dbReference>
<dbReference type="InterPro" id="IPR013122">
    <property type="entry name" value="PKD1_2_channel"/>
</dbReference>
<feature type="transmembrane region" description="Helical" evidence="6">
    <location>
        <begin position="49"/>
        <end position="74"/>
    </location>
</feature>
<protein>
    <recommendedName>
        <fullName evidence="7">Polycystin cation channel PKD1/PKD2 domain-containing protein</fullName>
    </recommendedName>
</protein>
<organism evidence="8 9">
    <name type="scientific">Lymnaea stagnalis</name>
    <name type="common">Great pond snail</name>
    <name type="synonym">Helix stagnalis</name>
    <dbReference type="NCBI Taxonomy" id="6523"/>
    <lineage>
        <taxon>Eukaryota</taxon>
        <taxon>Metazoa</taxon>
        <taxon>Spiralia</taxon>
        <taxon>Lophotrochozoa</taxon>
        <taxon>Mollusca</taxon>
        <taxon>Gastropoda</taxon>
        <taxon>Heterobranchia</taxon>
        <taxon>Euthyneura</taxon>
        <taxon>Panpulmonata</taxon>
        <taxon>Hygrophila</taxon>
        <taxon>Lymnaeoidea</taxon>
        <taxon>Lymnaeidae</taxon>
        <taxon>Lymnaea</taxon>
    </lineage>
</organism>
<evidence type="ECO:0000256" key="5">
    <source>
        <dbReference type="ARBA" id="ARBA00023136"/>
    </source>
</evidence>